<comment type="caution">
    <text evidence="9">The sequence shown here is derived from an EMBL/GenBank/DDBJ whole genome shotgun (WGS) entry which is preliminary data.</text>
</comment>
<dbReference type="Gene3D" id="3.10.50.40">
    <property type="match status" value="1"/>
</dbReference>
<dbReference type="Gene3D" id="2.40.10.330">
    <property type="match status" value="1"/>
</dbReference>
<dbReference type="SUPFAM" id="SSF54534">
    <property type="entry name" value="FKBP-like"/>
    <property type="match status" value="1"/>
</dbReference>
<accession>A0A1J5THP6</accession>
<keyword evidence="4 5" id="KW-0413">Isomerase</keyword>
<evidence type="ECO:0000313" key="9">
    <source>
        <dbReference type="EMBL" id="OIR15688.1"/>
    </source>
</evidence>
<dbReference type="Pfam" id="PF18046">
    <property type="entry name" value="FKBP26_C"/>
    <property type="match status" value="1"/>
</dbReference>
<evidence type="ECO:0000256" key="3">
    <source>
        <dbReference type="ARBA" id="ARBA00023110"/>
    </source>
</evidence>
<dbReference type="PANTHER" id="PTHR47861">
    <property type="entry name" value="FKBP-TYPE PEPTIDYL-PROLYL CIS-TRANS ISOMERASE SLYD"/>
    <property type="match status" value="1"/>
</dbReference>
<evidence type="ECO:0000256" key="5">
    <source>
        <dbReference type="PROSITE-ProRule" id="PRU00277"/>
    </source>
</evidence>
<dbReference type="PROSITE" id="PS50059">
    <property type="entry name" value="FKBP_PPIASE"/>
    <property type="match status" value="1"/>
</dbReference>
<dbReference type="PANTHER" id="PTHR47861:SF2">
    <property type="entry name" value="LONG-TYPE PEPTIDYL-PROLYL CIS-TRANS ISOMERASE"/>
    <property type="match status" value="1"/>
</dbReference>
<evidence type="ECO:0000256" key="2">
    <source>
        <dbReference type="ARBA" id="ARBA00006577"/>
    </source>
</evidence>
<dbReference type="Proteomes" id="UP000183815">
    <property type="component" value="Unassembled WGS sequence"/>
</dbReference>
<sequence length="253" mass="28957">MKEGDLISFEYEGWTEGNLFDTTDESLAKKNDMHDERKNYTPLLVVVGEGRLVPGLENDLKKAKVGEKREVVIAPVDGYGERDTKLIQTESLSKIRRLNPDAQLYQGAEIELEGKHGQLVAIFGSRARIDYNHYLAGKELTFKYNVSSKISKKEEKISSLFKLNYPVDEDVNVSVEKNSATITLPERCKFDAVWFQAKYRVVSSLRKYAKIKDVKFVEEYIEKDTVSDDKKKPKKPKKPKSKKKTPTKKSKSK</sequence>
<dbReference type="InterPro" id="IPR040825">
    <property type="entry name" value="FKBP26_C"/>
</dbReference>
<protein>
    <recommendedName>
        <fullName evidence="6">Peptidyl-prolyl cis-trans isomerase</fullName>
        <ecNumber evidence="6">5.2.1.8</ecNumber>
    </recommendedName>
</protein>
<organism evidence="9 10">
    <name type="scientific">Marine Group III euryarchaeote CG-Bathy1</name>
    <dbReference type="NCBI Taxonomy" id="1889001"/>
    <lineage>
        <taxon>Archaea</taxon>
        <taxon>Methanobacteriati</taxon>
        <taxon>Thermoplasmatota</taxon>
        <taxon>Thermoplasmata</taxon>
        <taxon>Candidatus Thermoprofundales</taxon>
    </lineage>
</organism>
<proteinExistence type="inferred from homology"/>
<evidence type="ECO:0000256" key="6">
    <source>
        <dbReference type="RuleBase" id="RU003915"/>
    </source>
</evidence>
<feature type="region of interest" description="Disordered" evidence="7">
    <location>
        <begin position="225"/>
        <end position="253"/>
    </location>
</feature>
<dbReference type="GO" id="GO:0003755">
    <property type="term" value="F:peptidyl-prolyl cis-trans isomerase activity"/>
    <property type="evidence" value="ECO:0007669"/>
    <property type="project" value="UniProtKB-UniRule"/>
</dbReference>
<evidence type="ECO:0000256" key="1">
    <source>
        <dbReference type="ARBA" id="ARBA00000971"/>
    </source>
</evidence>
<feature type="domain" description="PPIase FKBP-type" evidence="8">
    <location>
        <begin position="4"/>
        <end position="104"/>
    </location>
</feature>
<dbReference type="AlphaFoldDB" id="A0A1J5THP6"/>
<name>A0A1J5THP6_9ARCH</name>
<feature type="compositionally biased region" description="Basic residues" evidence="7">
    <location>
        <begin position="232"/>
        <end position="253"/>
    </location>
</feature>
<evidence type="ECO:0000256" key="7">
    <source>
        <dbReference type="SAM" id="MobiDB-lite"/>
    </source>
</evidence>
<evidence type="ECO:0000313" key="10">
    <source>
        <dbReference type="Proteomes" id="UP000183815"/>
    </source>
</evidence>
<dbReference type="Gene3D" id="3.30.70.2210">
    <property type="match status" value="1"/>
</dbReference>
<dbReference type="EC" id="5.2.1.8" evidence="6"/>
<gene>
    <name evidence="9" type="ORF">BEU04_01970</name>
</gene>
<dbReference type="InterPro" id="IPR046357">
    <property type="entry name" value="PPIase_dom_sf"/>
</dbReference>
<dbReference type="Pfam" id="PF00254">
    <property type="entry name" value="FKBP_C"/>
    <property type="match status" value="1"/>
</dbReference>
<dbReference type="EMBL" id="MIYU01000016">
    <property type="protein sequence ID" value="OIR15688.1"/>
    <property type="molecule type" value="Genomic_DNA"/>
</dbReference>
<comment type="similarity">
    <text evidence="2 6">Belongs to the FKBP-type PPIase family.</text>
</comment>
<dbReference type="InterPro" id="IPR048261">
    <property type="entry name" value="SlpA/SlyD-like_ins_sf"/>
</dbReference>
<keyword evidence="3 5" id="KW-0697">Rotamase</keyword>
<comment type="catalytic activity">
    <reaction evidence="1 5 6">
        <text>[protein]-peptidylproline (omega=180) = [protein]-peptidylproline (omega=0)</text>
        <dbReference type="Rhea" id="RHEA:16237"/>
        <dbReference type="Rhea" id="RHEA-COMP:10747"/>
        <dbReference type="Rhea" id="RHEA-COMP:10748"/>
        <dbReference type="ChEBI" id="CHEBI:83833"/>
        <dbReference type="ChEBI" id="CHEBI:83834"/>
        <dbReference type="EC" id="5.2.1.8"/>
    </reaction>
</comment>
<dbReference type="InterPro" id="IPR001179">
    <property type="entry name" value="PPIase_FKBP_dom"/>
</dbReference>
<evidence type="ECO:0000259" key="8">
    <source>
        <dbReference type="PROSITE" id="PS50059"/>
    </source>
</evidence>
<evidence type="ECO:0000256" key="4">
    <source>
        <dbReference type="ARBA" id="ARBA00023235"/>
    </source>
</evidence>
<reference evidence="9 10" key="1">
    <citation type="submission" date="2016-08" db="EMBL/GenBank/DDBJ databases">
        <title>New Insights into Marine Group III Euryarchaeota, from dark to light.</title>
        <authorList>
            <person name="Haro-Moreno J.M."/>
            <person name="Rodriguez-Valera F."/>
            <person name="Lopez-Garcia P."/>
            <person name="Moreira D."/>
            <person name="Martin-Cuadrado A.B."/>
        </authorList>
    </citation>
    <scope>NUCLEOTIDE SEQUENCE [LARGE SCALE GENOMIC DNA]</scope>
    <source>
        <strain evidence="9">CG-Bathy1</strain>
    </source>
</reference>